<dbReference type="Proteomes" id="UP000712600">
    <property type="component" value="Unassembled WGS sequence"/>
</dbReference>
<accession>A0A8S9R5G8</accession>
<sequence>MMINPDDFPPREDFIKDDIAHTLKILSKAVNSSSPDQLSQAEKVLNWQTENSSLRISYYQ</sequence>
<reference evidence="1" key="1">
    <citation type="submission" date="2019-12" db="EMBL/GenBank/DDBJ databases">
        <title>Genome sequencing and annotation of Brassica cretica.</title>
        <authorList>
            <person name="Studholme D.J."/>
            <person name="Sarris P."/>
        </authorList>
    </citation>
    <scope>NUCLEOTIDE SEQUENCE</scope>
    <source>
        <strain evidence="1">PFS-109/04</strain>
        <tissue evidence="1">Leaf</tissue>
    </source>
</reference>
<gene>
    <name evidence="1" type="ORF">F2Q69_00012477</name>
</gene>
<protein>
    <submittedName>
        <fullName evidence="1">Uncharacterized protein</fullName>
    </submittedName>
</protein>
<dbReference type="EMBL" id="QGKX02000996">
    <property type="protein sequence ID" value="KAF3558180.1"/>
    <property type="molecule type" value="Genomic_DNA"/>
</dbReference>
<evidence type="ECO:0000313" key="2">
    <source>
        <dbReference type="Proteomes" id="UP000712600"/>
    </source>
</evidence>
<organism evidence="1 2">
    <name type="scientific">Brassica cretica</name>
    <name type="common">Mustard</name>
    <dbReference type="NCBI Taxonomy" id="69181"/>
    <lineage>
        <taxon>Eukaryota</taxon>
        <taxon>Viridiplantae</taxon>
        <taxon>Streptophyta</taxon>
        <taxon>Embryophyta</taxon>
        <taxon>Tracheophyta</taxon>
        <taxon>Spermatophyta</taxon>
        <taxon>Magnoliopsida</taxon>
        <taxon>eudicotyledons</taxon>
        <taxon>Gunneridae</taxon>
        <taxon>Pentapetalae</taxon>
        <taxon>rosids</taxon>
        <taxon>malvids</taxon>
        <taxon>Brassicales</taxon>
        <taxon>Brassicaceae</taxon>
        <taxon>Brassiceae</taxon>
        <taxon>Brassica</taxon>
    </lineage>
</organism>
<dbReference type="AlphaFoldDB" id="A0A8S9R5G8"/>
<name>A0A8S9R5G8_BRACR</name>
<evidence type="ECO:0000313" key="1">
    <source>
        <dbReference type="EMBL" id="KAF3558180.1"/>
    </source>
</evidence>
<proteinExistence type="predicted"/>
<comment type="caution">
    <text evidence="1">The sequence shown here is derived from an EMBL/GenBank/DDBJ whole genome shotgun (WGS) entry which is preliminary data.</text>
</comment>